<protein>
    <recommendedName>
        <fullName evidence="3">histidine kinase</fullName>
        <ecNumber evidence="3">2.7.13.3</ecNumber>
    </recommendedName>
</protein>
<dbReference type="InterPro" id="IPR000014">
    <property type="entry name" value="PAS"/>
</dbReference>
<name>A0ABV7CG43_9GAMM</name>
<dbReference type="Gene3D" id="1.10.287.130">
    <property type="match status" value="1"/>
</dbReference>
<dbReference type="CDD" id="cd16922">
    <property type="entry name" value="HATPase_EvgS-ArcB-TorS-like"/>
    <property type="match status" value="1"/>
</dbReference>
<keyword evidence="6 13" id="KW-0812">Transmembrane</keyword>
<dbReference type="InterPro" id="IPR001789">
    <property type="entry name" value="Sig_transdc_resp-reg_receiver"/>
</dbReference>
<dbReference type="Pfam" id="PF00512">
    <property type="entry name" value="HisKA"/>
    <property type="match status" value="1"/>
</dbReference>
<dbReference type="InterPro" id="IPR004358">
    <property type="entry name" value="Sig_transdc_His_kin-like_C"/>
</dbReference>
<organism evidence="20 21">
    <name type="scientific">Pseudoalteromonas fenneropenaei</name>
    <dbReference type="NCBI Taxonomy" id="1737459"/>
    <lineage>
        <taxon>Bacteria</taxon>
        <taxon>Pseudomonadati</taxon>
        <taxon>Pseudomonadota</taxon>
        <taxon>Gammaproteobacteria</taxon>
        <taxon>Alteromonadales</taxon>
        <taxon>Pseudoalteromonadaceae</taxon>
        <taxon>Pseudoalteromonas</taxon>
    </lineage>
</organism>
<evidence type="ECO:0000256" key="1">
    <source>
        <dbReference type="ARBA" id="ARBA00000085"/>
    </source>
</evidence>
<dbReference type="InterPro" id="IPR005467">
    <property type="entry name" value="His_kinase_dom"/>
</dbReference>
<evidence type="ECO:0000256" key="11">
    <source>
        <dbReference type="ARBA" id="ARBA00023136"/>
    </source>
</evidence>
<feature type="modified residue" description="4-aspartylphosphate" evidence="12">
    <location>
        <position position="828"/>
    </location>
</feature>
<feature type="coiled-coil region" evidence="14">
    <location>
        <begin position="515"/>
        <end position="542"/>
    </location>
</feature>
<dbReference type="InterPro" id="IPR005330">
    <property type="entry name" value="MHYT_dom"/>
</dbReference>
<evidence type="ECO:0000256" key="3">
    <source>
        <dbReference type="ARBA" id="ARBA00012438"/>
    </source>
</evidence>
<dbReference type="SUPFAM" id="SSF47226">
    <property type="entry name" value="Histidine-containing phosphotransfer domain, HPT domain"/>
    <property type="match status" value="1"/>
</dbReference>
<dbReference type="InterPro" id="IPR001610">
    <property type="entry name" value="PAC"/>
</dbReference>
<dbReference type="PROSITE" id="PS50113">
    <property type="entry name" value="PAC"/>
    <property type="match status" value="1"/>
</dbReference>
<dbReference type="SMART" id="SM00086">
    <property type="entry name" value="PAC"/>
    <property type="match status" value="2"/>
</dbReference>
<feature type="domain" description="Histidine kinase" evidence="15">
    <location>
        <begin position="542"/>
        <end position="759"/>
    </location>
</feature>
<sequence length="1103" mass="121728">MLQQLFINHPDPALVLQGVYNPYLVFLSVLIAIFASYLAFYLSDLGSKTAIRGYKRFACTSSALILGGGIWSMHFIGMLAFSLCTTVAYNPAITIASFFPAFAACWVAQQILTNPNHSIKQLAISSLLLGSGIGTMHYSGMAAMELSPLLRYDPWWFALSIVVAVVLAFIALYSRFRLEQRFKTLTHVQLRIVAALVMGLAVSGMHYTGMLATRFIATSPMLDQNNSELTFIALGVAFATLTLTGIVVIFNGMYRYRMLLEEKTASQSRLEAILSTAIDGIVTIDTRGHILSFNRAAEAIFGWQAHQVLGKNVKLLMDDSIAAVHDGYLQKPNDMTFTKVIGVNRDVFAKHKDGTVFPIRLGIGEVKQTDQAPLFVGFITDLSEQHKLQQILQQKEQQYRTLLNNMPGVAFRCLTNQYWQMLVISPSVINLTGYRDEEFLCGDIHFSELILPEDTYQTDLQVAEARLSRQSYSVEYRIRHRNGKVVWVLDKGSFNYADNGEATWIDGVLLDISEQKEYEQELQKAKQQAEIAANAKQQFLANMSHEIRTPMNAIIGFSDVLMDSDLSVEQLKHVQTVNRSARSLLGLLNEILDSAKLEKGKLELLNAPFNLRQLLDAVVSTFWLEAKKKDLQLNLTVEPNLADVYLGDAQRLQQVLTNLVGNAVKFTEQGFVTLSVQQLDENQVQFSVSDSGIGIAADRLEAIFSPFEQADATMTRRFGGTGLGTTISKQLVELMQGSITAQSELGSGSQFVVTVPLAVSHMDESAIVSAQAFTLPPLQILVVDDIEQNTRLLKLLLEKQGHHISIAHNGIEAVEQFKTARFDVILMDIHMPLCDGLSATAQIRALEQQNGQAKTPIIALTASVLQQDKVTAKQAGMDGFATKPVEMDELTREIAKVLNLGEIKTPQAYVKPMQVFEQKRAVAIWGSEQQALSEVALFLTQYQDTFEMLLAASFTAKAEHVNHLHTLKGTAGNLGLAALSAAVKALENAAAADTWEAAQQTLATALEQSQTLCERPSDSAPSQAPLYSFDLHTLTALCQSLHDACARGELATDTLNTLQSQALGQYSQDLAEISNALDEFDFDRALTKLNALLARLNQHEEPQ</sequence>
<dbReference type="InterPro" id="IPR036641">
    <property type="entry name" value="HPT_dom_sf"/>
</dbReference>
<evidence type="ECO:0000313" key="20">
    <source>
        <dbReference type="EMBL" id="MFC3031579.1"/>
    </source>
</evidence>
<keyword evidence="11 13" id="KW-0472">Membrane</keyword>
<dbReference type="Gene3D" id="1.20.120.160">
    <property type="entry name" value="HPT domain"/>
    <property type="match status" value="1"/>
</dbReference>
<dbReference type="InterPro" id="IPR013655">
    <property type="entry name" value="PAS_fold_3"/>
</dbReference>
<dbReference type="PANTHER" id="PTHR45339">
    <property type="entry name" value="HYBRID SIGNAL TRANSDUCTION HISTIDINE KINASE J"/>
    <property type="match status" value="1"/>
</dbReference>
<evidence type="ECO:0000256" key="2">
    <source>
        <dbReference type="ARBA" id="ARBA00004651"/>
    </source>
</evidence>
<feature type="domain" description="PAS" evidence="17">
    <location>
        <begin position="395"/>
        <end position="454"/>
    </location>
</feature>
<feature type="transmembrane region" description="Helical" evidence="13">
    <location>
        <begin position="20"/>
        <end position="42"/>
    </location>
</feature>
<dbReference type="PROSITE" id="PS50110">
    <property type="entry name" value="RESPONSE_REGULATORY"/>
    <property type="match status" value="1"/>
</dbReference>
<proteinExistence type="predicted"/>
<dbReference type="SMART" id="SM00448">
    <property type="entry name" value="REC"/>
    <property type="match status" value="1"/>
</dbReference>
<evidence type="ECO:0000259" key="19">
    <source>
        <dbReference type="PROSITE" id="PS50924"/>
    </source>
</evidence>
<dbReference type="Gene3D" id="3.40.50.2300">
    <property type="match status" value="1"/>
</dbReference>
<accession>A0ABV7CG43</accession>
<reference evidence="21" key="1">
    <citation type="journal article" date="2019" name="Int. J. Syst. Evol. Microbiol.">
        <title>The Global Catalogue of Microorganisms (GCM) 10K type strain sequencing project: providing services to taxonomists for standard genome sequencing and annotation.</title>
        <authorList>
            <consortium name="The Broad Institute Genomics Platform"/>
            <consortium name="The Broad Institute Genome Sequencing Center for Infectious Disease"/>
            <person name="Wu L."/>
            <person name="Ma J."/>
        </authorList>
    </citation>
    <scope>NUCLEOTIDE SEQUENCE [LARGE SCALE GENOMIC DNA]</scope>
    <source>
        <strain evidence="21">KCTC 42730</strain>
    </source>
</reference>
<dbReference type="Pfam" id="PF08447">
    <property type="entry name" value="PAS_3"/>
    <property type="match status" value="1"/>
</dbReference>
<evidence type="ECO:0000256" key="5">
    <source>
        <dbReference type="ARBA" id="ARBA00022553"/>
    </source>
</evidence>
<keyword evidence="10" id="KW-0902">Two-component regulatory system</keyword>
<gene>
    <name evidence="20" type="ORF">ACFOEE_03455</name>
</gene>
<dbReference type="EMBL" id="JBHRSD010000006">
    <property type="protein sequence ID" value="MFC3031579.1"/>
    <property type="molecule type" value="Genomic_DNA"/>
</dbReference>
<dbReference type="PROSITE" id="PS50112">
    <property type="entry name" value="PAS"/>
    <property type="match status" value="2"/>
</dbReference>
<evidence type="ECO:0000259" key="15">
    <source>
        <dbReference type="PROSITE" id="PS50109"/>
    </source>
</evidence>
<dbReference type="PRINTS" id="PR00344">
    <property type="entry name" value="BCTRLSENSOR"/>
</dbReference>
<evidence type="ECO:0000256" key="13">
    <source>
        <dbReference type="PROSITE-ProRule" id="PRU00244"/>
    </source>
</evidence>
<evidence type="ECO:0000259" key="18">
    <source>
        <dbReference type="PROSITE" id="PS50113"/>
    </source>
</evidence>
<feature type="domain" description="Response regulatory" evidence="16">
    <location>
        <begin position="779"/>
        <end position="898"/>
    </location>
</feature>
<feature type="domain" description="MHYT" evidence="19">
    <location>
        <begin position="20"/>
        <end position="216"/>
    </location>
</feature>
<dbReference type="RefSeq" id="WP_377120944.1">
    <property type="nucleotide sequence ID" value="NZ_JBHRSD010000006.1"/>
</dbReference>
<dbReference type="PROSITE" id="PS50109">
    <property type="entry name" value="HIS_KIN"/>
    <property type="match status" value="1"/>
</dbReference>
<dbReference type="InterPro" id="IPR036890">
    <property type="entry name" value="HATPase_C_sf"/>
</dbReference>
<dbReference type="InterPro" id="IPR003594">
    <property type="entry name" value="HATPase_dom"/>
</dbReference>
<dbReference type="InterPro" id="IPR000700">
    <property type="entry name" value="PAS-assoc_C"/>
</dbReference>
<dbReference type="InterPro" id="IPR035965">
    <property type="entry name" value="PAS-like_dom_sf"/>
</dbReference>
<feature type="domain" description="PAC" evidence="18">
    <location>
        <begin position="472"/>
        <end position="524"/>
    </location>
</feature>
<dbReference type="EC" id="2.7.13.3" evidence="3"/>
<evidence type="ECO:0000259" key="16">
    <source>
        <dbReference type="PROSITE" id="PS50110"/>
    </source>
</evidence>
<feature type="transmembrane region" description="Helical" evidence="13">
    <location>
        <begin position="121"/>
        <end position="143"/>
    </location>
</feature>
<dbReference type="Gene3D" id="3.30.565.10">
    <property type="entry name" value="Histidine kinase-like ATPase, C-terminal domain"/>
    <property type="match status" value="1"/>
</dbReference>
<feature type="transmembrane region" description="Helical" evidence="13">
    <location>
        <begin position="89"/>
        <end position="109"/>
    </location>
</feature>
<dbReference type="SUPFAM" id="SSF52172">
    <property type="entry name" value="CheY-like"/>
    <property type="match status" value="1"/>
</dbReference>
<feature type="transmembrane region" description="Helical" evidence="13">
    <location>
        <begin position="63"/>
        <end position="83"/>
    </location>
</feature>
<keyword evidence="4" id="KW-1003">Cell membrane</keyword>
<evidence type="ECO:0000256" key="8">
    <source>
        <dbReference type="ARBA" id="ARBA00022840"/>
    </source>
</evidence>
<evidence type="ECO:0000256" key="4">
    <source>
        <dbReference type="ARBA" id="ARBA00022475"/>
    </source>
</evidence>
<keyword evidence="14" id="KW-0175">Coiled coil</keyword>
<dbReference type="SMART" id="SM00387">
    <property type="entry name" value="HATPase_c"/>
    <property type="match status" value="1"/>
</dbReference>
<dbReference type="PANTHER" id="PTHR45339:SF1">
    <property type="entry name" value="HYBRID SIGNAL TRANSDUCTION HISTIDINE KINASE J"/>
    <property type="match status" value="1"/>
</dbReference>
<evidence type="ECO:0000259" key="17">
    <source>
        <dbReference type="PROSITE" id="PS50112"/>
    </source>
</evidence>
<dbReference type="CDD" id="cd00082">
    <property type="entry name" value="HisKA"/>
    <property type="match status" value="1"/>
</dbReference>
<dbReference type="CDD" id="cd00130">
    <property type="entry name" value="PAS"/>
    <property type="match status" value="2"/>
</dbReference>
<dbReference type="InterPro" id="IPR036097">
    <property type="entry name" value="HisK_dim/P_sf"/>
</dbReference>
<keyword evidence="5 12" id="KW-0597">Phosphoprotein</keyword>
<feature type="transmembrane region" description="Helical" evidence="13">
    <location>
        <begin position="229"/>
        <end position="250"/>
    </location>
</feature>
<dbReference type="SUPFAM" id="SSF55785">
    <property type="entry name" value="PYP-like sensor domain (PAS domain)"/>
    <property type="match status" value="2"/>
</dbReference>
<evidence type="ECO:0000256" key="12">
    <source>
        <dbReference type="PROSITE-ProRule" id="PRU00169"/>
    </source>
</evidence>
<dbReference type="CDD" id="cd17546">
    <property type="entry name" value="REC_hyHK_CKI1_RcsC-like"/>
    <property type="match status" value="1"/>
</dbReference>
<dbReference type="Pfam" id="PF03707">
    <property type="entry name" value="MHYT"/>
    <property type="match status" value="3"/>
</dbReference>
<evidence type="ECO:0000256" key="14">
    <source>
        <dbReference type="SAM" id="Coils"/>
    </source>
</evidence>
<evidence type="ECO:0000256" key="10">
    <source>
        <dbReference type="ARBA" id="ARBA00023012"/>
    </source>
</evidence>
<dbReference type="Pfam" id="PF01627">
    <property type="entry name" value="Hpt"/>
    <property type="match status" value="1"/>
</dbReference>
<keyword evidence="9 13" id="KW-1133">Transmembrane helix</keyword>
<dbReference type="Proteomes" id="UP001595453">
    <property type="component" value="Unassembled WGS sequence"/>
</dbReference>
<evidence type="ECO:0000256" key="6">
    <source>
        <dbReference type="ARBA" id="ARBA00022692"/>
    </source>
</evidence>
<dbReference type="PROSITE" id="PS50924">
    <property type="entry name" value="MHYT"/>
    <property type="match status" value="1"/>
</dbReference>
<keyword evidence="21" id="KW-1185">Reference proteome</keyword>
<dbReference type="InterPro" id="IPR003661">
    <property type="entry name" value="HisK_dim/P_dom"/>
</dbReference>
<evidence type="ECO:0000313" key="21">
    <source>
        <dbReference type="Proteomes" id="UP001595453"/>
    </source>
</evidence>
<dbReference type="Gene3D" id="3.30.450.20">
    <property type="entry name" value="PAS domain"/>
    <property type="match status" value="2"/>
</dbReference>
<feature type="transmembrane region" description="Helical" evidence="13">
    <location>
        <begin position="155"/>
        <end position="176"/>
    </location>
</feature>
<dbReference type="InterPro" id="IPR011006">
    <property type="entry name" value="CheY-like_superfamily"/>
</dbReference>
<keyword evidence="8" id="KW-0067">ATP-binding</keyword>
<comment type="caution">
    <text evidence="20">The sequence shown here is derived from an EMBL/GenBank/DDBJ whole genome shotgun (WGS) entry which is preliminary data.</text>
</comment>
<dbReference type="SMART" id="SM00091">
    <property type="entry name" value="PAS"/>
    <property type="match status" value="2"/>
</dbReference>
<dbReference type="NCBIfam" id="TIGR00229">
    <property type="entry name" value="sensory_box"/>
    <property type="match status" value="2"/>
</dbReference>
<feature type="domain" description="PAS" evidence="17">
    <location>
        <begin position="266"/>
        <end position="326"/>
    </location>
</feature>
<dbReference type="SUPFAM" id="SSF55874">
    <property type="entry name" value="ATPase domain of HSP90 chaperone/DNA topoisomerase II/histidine kinase"/>
    <property type="match status" value="1"/>
</dbReference>
<dbReference type="SMART" id="SM00388">
    <property type="entry name" value="HisKA"/>
    <property type="match status" value="1"/>
</dbReference>
<keyword evidence="7" id="KW-0547">Nucleotide-binding</keyword>
<dbReference type="InterPro" id="IPR008207">
    <property type="entry name" value="Sig_transdc_His_kin_Hpt_dom"/>
</dbReference>
<dbReference type="Pfam" id="PF00072">
    <property type="entry name" value="Response_reg"/>
    <property type="match status" value="1"/>
</dbReference>
<evidence type="ECO:0000256" key="9">
    <source>
        <dbReference type="ARBA" id="ARBA00022989"/>
    </source>
</evidence>
<dbReference type="InterPro" id="IPR013767">
    <property type="entry name" value="PAS_fold"/>
</dbReference>
<dbReference type="Pfam" id="PF02518">
    <property type="entry name" value="HATPase_c"/>
    <property type="match status" value="1"/>
</dbReference>
<dbReference type="Pfam" id="PF00989">
    <property type="entry name" value="PAS"/>
    <property type="match status" value="1"/>
</dbReference>
<comment type="subcellular location">
    <subcellularLocation>
        <location evidence="2">Cell membrane</location>
        <topology evidence="2">Multi-pass membrane protein</topology>
    </subcellularLocation>
</comment>
<dbReference type="SUPFAM" id="SSF47384">
    <property type="entry name" value="Homodimeric domain of signal transducing histidine kinase"/>
    <property type="match status" value="1"/>
</dbReference>
<evidence type="ECO:0000256" key="7">
    <source>
        <dbReference type="ARBA" id="ARBA00022741"/>
    </source>
</evidence>
<feature type="transmembrane region" description="Helical" evidence="13">
    <location>
        <begin position="188"/>
        <end position="209"/>
    </location>
</feature>
<comment type="catalytic activity">
    <reaction evidence="1">
        <text>ATP + protein L-histidine = ADP + protein N-phospho-L-histidine.</text>
        <dbReference type="EC" id="2.7.13.3"/>
    </reaction>
</comment>